<keyword evidence="3" id="KW-1185">Reference proteome</keyword>
<dbReference type="HOGENOM" id="CLU_2851346_0_0_1"/>
<evidence type="ECO:0000256" key="1">
    <source>
        <dbReference type="SAM" id="MobiDB-lite"/>
    </source>
</evidence>
<reference evidence="2 3" key="1">
    <citation type="journal article" date="2010" name="Nature">
        <title>Perigord black truffle genome uncovers evolutionary origins and mechanisms of symbiosis.</title>
        <authorList>
            <person name="Martin F."/>
            <person name="Kohler A."/>
            <person name="Murat C."/>
            <person name="Balestrini R."/>
            <person name="Coutinho P.M."/>
            <person name="Jaillon O."/>
            <person name="Montanini B."/>
            <person name="Morin E."/>
            <person name="Noel B."/>
            <person name="Percudani R."/>
            <person name="Porcel B."/>
            <person name="Rubini A."/>
            <person name="Amicucci A."/>
            <person name="Amselem J."/>
            <person name="Anthouard V."/>
            <person name="Arcioni S."/>
            <person name="Artiguenave F."/>
            <person name="Aury J.M."/>
            <person name="Ballario P."/>
            <person name="Bolchi A."/>
            <person name="Brenna A."/>
            <person name="Brun A."/>
            <person name="Buee M."/>
            <person name="Cantarel B."/>
            <person name="Chevalier G."/>
            <person name="Couloux A."/>
            <person name="Da Silva C."/>
            <person name="Denoeud F."/>
            <person name="Duplessis S."/>
            <person name="Ghignone S."/>
            <person name="Hilselberger B."/>
            <person name="Iotti M."/>
            <person name="Marcais B."/>
            <person name="Mello A."/>
            <person name="Miranda M."/>
            <person name="Pacioni G."/>
            <person name="Quesneville H."/>
            <person name="Riccioni C."/>
            <person name="Ruotolo R."/>
            <person name="Splivallo R."/>
            <person name="Stocchi V."/>
            <person name="Tisserant E."/>
            <person name="Viscomi A.R."/>
            <person name="Zambonelli A."/>
            <person name="Zampieri E."/>
            <person name="Henrissat B."/>
            <person name="Lebrun M.H."/>
            <person name="Paolocci F."/>
            <person name="Bonfante P."/>
            <person name="Ottonello S."/>
            <person name="Wincker P."/>
        </authorList>
    </citation>
    <scope>NUCLEOTIDE SEQUENCE [LARGE SCALE GENOMIC DNA]</scope>
    <source>
        <strain evidence="2 3">Mel28</strain>
    </source>
</reference>
<sequence>MPVQTTYVEISQQAIAAADAALNAPGQAGNAGKPPSTTGITRYMEQATHADGTPVYGNHQARPRK</sequence>
<name>D5GAP9_TUBMM</name>
<dbReference type="Proteomes" id="UP000006911">
    <property type="component" value="Unassembled WGS sequence"/>
</dbReference>
<organism evidence="2 3">
    <name type="scientific">Tuber melanosporum (strain Mel28)</name>
    <name type="common">Perigord black truffle</name>
    <dbReference type="NCBI Taxonomy" id="656061"/>
    <lineage>
        <taxon>Eukaryota</taxon>
        <taxon>Fungi</taxon>
        <taxon>Dikarya</taxon>
        <taxon>Ascomycota</taxon>
        <taxon>Pezizomycotina</taxon>
        <taxon>Pezizomycetes</taxon>
        <taxon>Pezizales</taxon>
        <taxon>Tuberaceae</taxon>
        <taxon>Tuber</taxon>
    </lineage>
</organism>
<dbReference type="GeneID" id="9187758"/>
<proteinExistence type="predicted"/>
<dbReference type="RefSeq" id="XP_002837401.1">
    <property type="nucleotide sequence ID" value="XM_002837355.1"/>
</dbReference>
<dbReference type="EMBL" id="FN430084">
    <property type="protein sequence ID" value="CAZ81592.1"/>
    <property type="molecule type" value="Genomic_DNA"/>
</dbReference>
<evidence type="ECO:0000313" key="2">
    <source>
        <dbReference type="EMBL" id="CAZ81592.1"/>
    </source>
</evidence>
<dbReference type="AlphaFoldDB" id="D5GAP9"/>
<gene>
    <name evidence="2" type="ORF">GSTUM_00003724001</name>
</gene>
<dbReference type="InParanoid" id="D5GAP9"/>
<protein>
    <submittedName>
        <fullName evidence="2">(Perigord truffle) hypothetical protein</fullName>
    </submittedName>
</protein>
<dbReference type="KEGG" id="tml:GSTUM_00003724001"/>
<feature type="region of interest" description="Disordered" evidence="1">
    <location>
        <begin position="46"/>
        <end position="65"/>
    </location>
</feature>
<accession>D5GAP9</accession>
<evidence type="ECO:0000313" key="3">
    <source>
        <dbReference type="Proteomes" id="UP000006911"/>
    </source>
</evidence>